<reference evidence="1 2" key="1">
    <citation type="journal article" date="2019" name="Commun. Biol.">
        <title>The bagworm genome reveals a unique fibroin gene that provides high tensile strength.</title>
        <authorList>
            <person name="Kono N."/>
            <person name="Nakamura H."/>
            <person name="Ohtoshi R."/>
            <person name="Tomita M."/>
            <person name="Numata K."/>
            <person name="Arakawa K."/>
        </authorList>
    </citation>
    <scope>NUCLEOTIDE SEQUENCE [LARGE SCALE GENOMIC DNA]</scope>
</reference>
<accession>A0A4C1UZN0</accession>
<comment type="caution">
    <text evidence="1">The sequence shown here is derived from an EMBL/GenBank/DDBJ whole genome shotgun (WGS) entry which is preliminary data.</text>
</comment>
<gene>
    <name evidence="1" type="ORF">EVAR_17901_1</name>
</gene>
<proteinExistence type="predicted"/>
<dbReference type="AlphaFoldDB" id="A0A4C1UZN0"/>
<dbReference type="OrthoDB" id="425681at2759"/>
<evidence type="ECO:0000313" key="1">
    <source>
        <dbReference type="EMBL" id="GBP31412.1"/>
    </source>
</evidence>
<dbReference type="Proteomes" id="UP000299102">
    <property type="component" value="Unassembled WGS sequence"/>
</dbReference>
<dbReference type="EMBL" id="BGZK01000246">
    <property type="protein sequence ID" value="GBP31412.1"/>
    <property type="molecule type" value="Genomic_DNA"/>
</dbReference>
<evidence type="ECO:0000313" key="2">
    <source>
        <dbReference type="Proteomes" id="UP000299102"/>
    </source>
</evidence>
<keyword evidence="2" id="KW-1185">Reference proteome</keyword>
<protein>
    <submittedName>
        <fullName evidence="1">Uncharacterized protein</fullName>
    </submittedName>
</protein>
<name>A0A4C1UZN0_EUMVA</name>
<sequence length="86" mass="9352">MDELPVKCLLYADAQIILEPSACEAAGNDSNNLVVDDVKAGATVFVLGAAPSLSLLPQCPRFEIEGVLAHFDVRLALLRPHQCYWK</sequence>
<organism evidence="1 2">
    <name type="scientific">Eumeta variegata</name>
    <name type="common">Bagworm moth</name>
    <name type="synonym">Eumeta japonica</name>
    <dbReference type="NCBI Taxonomy" id="151549"/>
    <lineage>
        <taxon>Eukaryota</taxon>
        <taxon>Metazoa</taxon>
        <taxon>Ecdysozoa</taxon>
        <taxon>Arthropoda</taxon>
        <taxon>Hexapoda</taxon>
        <taxon>Insecta</taxon>
        <taxon>Pterygota</taxon>
        <taxon>Neoptera</taxon>
        <taxon>Endopterygota</taxon>
        <taxon>Lepidoptera</taxon>
        <taxon>Glossata</taxon>
        <taxon>Ditrysia</taxon>
        <taxon>Tineoidea</taxon>
        <taxon>Psychidae</taxon>
        <taxon>Oiketicinae</taxon>
        <taxon>Eumeta</taxon>
    </lineage>
</organism>